<dbReference type="HOGENOM" id="CLU_009273_3_3_9"/>
<dbReference type="SFLD" id="SFLDS00029">
    <property type="entry name" value="Radical_SAM"/>
    <property type="match status" value="1"/>
</dbReference>
<protein>
    <submittedName>
        <fullName evidence="7">Radical SAM additional 4Fe4S-binding SPASM domain-containing protein</fullName>
    </submittedName>
</protein>
<dbReference type="PANTHER" id="PTHR43273:SF8">
    <property type="entry name" value="RADICAL SAM DOMAIN PROTEIN"/>
    <property type="match status" value="1"/>
</dbReference>
<evidence type="ECO:0000256" key="3">
    <source>
        <dbReference type="ARBA" id="ARBA00022723"/>
    </source>
</evidence>
<dbReference type="PANTHER" id="PTHR43273">
    <property type="entry name" value="ANAEROBIC SULFATASE-MATURATING ENZYME HOMOLOG ASLB-RELATED"/>
    <property type="match status" value="1"/>
</dbReference>
<comment type="cofactor">
    <cofactor evidence="1">
        <name>[4Fe-4S] cluster</name>
        <dbReference type="ChEBI" id="CHEBI:49883"/>
    </cofactor>
</comment>
<dbReference type="CDD" id="cd01335">
    <property type="entry name" value="Radical_SAM"/>
    <property type="match status" value="1"/>
</dbReference>
<dbReference type="SFLD" id="SFLDG01067">
    <property type="entry name" value="SPASM/twitch_domain_containing"/>
    <property type="match status" value="1"/>
</dbReference>
<dbReference type="InterPro" id="IPR001497">
    <property type="entry name" value="MethylDNA_cys_MeTrfase_AS"/>
</dbReference>
<dbReference type="InterPro" id="IPR023867">
    <property type="entry name" value="Sulphatase_maturase_rSAM"/>
</dbReference>
<dbReference type="Proteomes" id="UP000013785">
    <property type="component" value="Unassembled WGS sequence"/>
</dbReference>
<name>R3W626_9ENTE</name>
<dbReference type="NCBIfam" id="NF047865">
    <property type="entry name" value="rSAM_PapB"/>
    <property type="match status" value="1"/>
</dbReference>
<dbReference type="GO" id="GO:0016491">
    <property type="term" value="F:oxidoreductase activity"/>
    <property type="evidence" value="ECO:0007669"/>
    <property type="project" value="InterPro"/>
</dbReference>
<dbReference type="SFLD" id="SFLDG01386">
    <property type="entry name" value="main_SPASM_domain-containing"/>
    <property type="match status" value="1"/>
</dbReference>
<proteinExistence type="predicted"/>
<evidence type="ECO:0000313" key="8">
    <source>
        <dbReference type="Proteomes" id="UP000013785"/>
    </source>
</evidence>
<dbReference type="AlphaFoldDB" id="R3W626"/>
<dbReference type="GO" id="GO:0003908">
    <property type="term" value="F:methylated-DNA-[protein]-cysteine S-methyltransferase activity"/>
    <property type="evidence" value="ECO:0007669"/>
    <property type="project" value="InterPro"/>
</dbReference>
<dbReference type="STRING" id="154621.RV11_GL003160"/>
<dbReference type="OrthoDB" id="9808591at2"/>
<dbReference type="InterPro" id="IPR023885">
    <property type="entry name" value="4Fe4S-binding_SPASM_dom"/>
</dbReference>
<dbReference type="NCBIfam" id="TIGR04085">
    <property type="entry name" value="rSAM_more_4Fe4S"/>
    <property type="match status" value="1"/>
</dbReference>
<dbReference type="GO" id="GO:0006281">
    <property type="term" value="P:DNA repair"/>
    <property type="evidence" value="ECO:0007669"/>
    <property type="project" value="InterPro"/>
</dbReference>
<dbReference type="PATRIC" id="fig|1158610.3.peg.1993"/>
<dbReference type="Pfam" id="PF04055">
    <property type="entry name" value="Radical_SAM"/>
    <property type="match status" value="1"/>
</dbReference>
<dbReference type="SUPFAM" id="SSF102114">
    <property type="entry name" value="Radical SAM enzymes"/>
    <property type="match status" value="1"/>
</dbReference>
<accession>R3W626</accession>
<dbReference type="InterPro" id="IPR013785">
    <property type="entry name" value="Aldolase_TIM"/>
</dbReference>
<dbReference type="Gene3D" id="3.20.20.70">
    <property type="entry name" value="Aldolase class I"/>
    <property type="match status" value="1"/>
</dbReference>
<evidence type="ECO:0000256" key="5">
    <source>
        <dbReference type="ARBA" id="ARBA00023014"/>
    </source>
</evidence>
<keyword evidence="8" id="KW-1185">Reference proteome</keyword>
<dbReference type="InterPro" id="IPR058240">
    <property type="entry name" value="rSAM_sf"/>
</dbReference>
<feature type="domain" description="Radical SAM core" evidence="6">
    <location>
        <begin position="92"/>
        <end position="312"/>
    </location>
</feature>
<dbReference type="EMBL" id="AJAT01000016">
    <property type="protein sequence ID" value="EOL43022.1"/>
    <property type="molecule type" value="Genomic_DNA"/>
</dbReference>
<sequence length="453" mass="52883">MNNQSLIEFEPYKIFRNNGKNYVFKINDNKLFQIDSRTEQFLREEGKTIEQGFHSLRELFTQEEYLNLIQGMMAANFFKNQIEESVFTDIPKNGVGLSSLTLMLIQECNMKCSYCYGEGGEYFNKGKMSIDTAIKAVDYLIKESKEKELLVAFFGGEPLMNFRLIKEVVKYCKGKEISTNKIFRFTITTNGTLINKRIEDFLVENNVMIQISLDGNKKQHDKNRFFENRRGSYDLILDRTKSLRERTRVSGRATLTSENLNYTEIYNHLNDLGFSAIPMAVAENMIDDEAYEIRIKEFIRLIHYCKELIDLKKYDDVVKIPMIYGILQKLEFPEERQVGCNVGQGVYAVDIDGSLFPCHRFVSKENFKIGDLEIGVENVQEFKDKQHVLNHVKCDSCWARNLCLGGCPFENYEQTGFMEKASSRYCKFMKMTSEEIVKLYLELNNEDRKKLFH</sequence>
<dbReference type="GO" id="GO:0051536">
    <property type="term" value="F:iron-sulfur cluster binding"/>
    <property type="evidence" value="ECO:0007669"/>
    <property type="project" value="UniProtKB-KW"/>
</dbReference>
<keyword evidence="5" id="KW-0411">Iron-sulfur</keyword>
<dbReference type="RefSeq" id="WP_010768661.1">
    <property type="nucleotide sequence ID" value="NZ_ASWE01000002.1"/>
</dbReference>
<gene>
    <name evidence="7" type="ORF">UC3_01999</name>
</gene>
<evidence type="ECO:0000256" key="1">
    <source>
        <dbReference type="ARBA" id="ARBA00001966"/>
    </source>
</evidence>
<reference evidence="7 8" key="1">
    <citation type="submission" date="2013-02" db="EMBL/GenBank/DDBJ databases">
        <title>The Genome Sequence of Enterococcus phoeniculicola BAA-412.</title>
        <authorList>
            <consortium name="The Broad Institute Genome Sequencing Platform"/>
            <consortium name="The Broad Institute Genome Sequencing Center for Infectious Disease"/>
            <person name="Earl A.M."/>
            <person name="Gilmore M.S."/>
            <person name="Lebreton F."/>
            <person name="Walker B."/>
            <person name="Young S.K."/>
            <person name="Zeng Q."/>
            <person name="Gargeya S."/>
            <person name="Fitzgerald M."/>
            <person name="Haas B."/>
            <person name="Abouelleil A."/>
            <person name="Alvarado L."/>
            <person name="Arachchi H.M."/>
            <person name="Berlin A.M."/>
            <person name="Chapman S.B."/>
            <person name="Dewar J."/>
            <person name="Goldberg J."/>
            <person name="Griggs A."/>
            <person name="Gujja S."/>
            <person name="Hansen M."/>
            <person name="Howarth C."/>
            <person name="Imamovic A."/>
            <person name="Larimer J."/>
            <person name="McCowan C."/>
            <person name="Murphy C."/>
            <person name="Neiman D."/>
            <person name="Pearson M."/>
            <person name="Priest M."/>
            <person name="Roberts A."/>
            <person name="Saif S."/>
            <person name="Shea T."/>
            <person name="Sisk P."/>
            <person name="Sykes S."/>
            <person name="Wortman J."/>
            <person name="Nusbaum C."/>
            <person name="Birren B."/>
        </authorList>
    </citation>
    <scope>NUCLEOTIDE SEQUENCE [LARGE SCALE GENOMIC DNA]</scope>
    <source>
        <strain evidence="7 8">ATCC BAA-412</strain>
    </source>
</reference>
<evidence type="ECO:0000313" key="7">
    <source>
        <dbReference type="EMBL" id="EOL43022.1"/>
    </source>
</evidence>
<keyword evidence="2" id="KW-0949">S-adenosyl-L-methionine</keyword>
<dbReference type="SFLD" id="SFLDG01384">
    <property type="entry name" value="thioether_bond_formation_requi"/>
    <property type="match status" value="1"/>
</dbReference>
<dbReference type="GO" id="GO:0046872">
    <property type="term" value="F:metal ion binding"/>
    <property type="evidence" value="ECO:0007669"/>
    <property type="project" value="UniProtKB-KW"/>
</dbReference>
<evidence type="ECO:0000256" key="2">
    <source>
        <dbReference type="ARBA" id="ARBA00022691"/>
    </source>
</evidence>
<dbReference type="PROSITE" id="PS00374">
    <property type="entry name" value="MGMT"/>
    <property type="match status" value="1"/>
</dbReference>
<dbReference type="eggNOG" id="COG0641">
    <property type="taxonomic scope" value="Bacteria"/>
</dbReference>
<keyword evidence="4" id="KW-0408">Iron</keyword>
<keyword evidence="3" id="KW-0479">Metal-binding</keyword>
<comment type="caution">
    <text evidence="7">The sequence shown here is derived from an EMBL/GenBank/DDBJ whole genome shotgun (WGS) entry which is preliminary data.</text>
</comment>
<dbReference type="PROSITE" id="PS51918">
    <property type="entry name" value="RADICAL_SAM"/>
    <property type="match status" value="1"/>
</dbReference>
<evidence type="ECO:0000256" key="4">
    <source>
        <dbReference type="ARBA" id="ARBA00023004"/>
    </source>
</evidence>
<dbReference type="InterPro" id="IPR007197">
    <property type="entry name" value="rSAM"/>
</dbReference>
<organism evidence="7 8">
    <name type="scientific">Enterococcus phoeniculicola ATCC BAA-412</name>
    <dbReference type="NCBI Taxonomy" id="1158610"/>
    <lineage>
        <taxon>Bacteria</taxon>
        <taxon>Bacillati</taxon>
        <taxon>Bacillota</taxon>
        <taxon>Bacilli</taxon>
        <taxon>Lactobacillales</taxon>
        <taxon>Enterococcaceae</taxon>
        <taxon>Enterococcus</taxon>
    </lineage>
</organism>
<evidence type="ECO:0000259" key="6">
    <source>
        <dbReference type="PROSITE" id="PS51918"/>
    </source>
</evidence>